<protein>
    <submittedName>
        <fullName evidence="1">Uncharacterized protein</fullName>
    </submittedName>
</protein>
<dbReference type="AlphaFoldDB" id="A0A644YF74"/>
<sequence length="63" mass="7082">MTEYELIHHSYKRIFKIRLRDVFHGTFLSVLYMIGTAPCDIMPAGGVDATLEFATALTADDFA</sequence>
<comment type="caution">
    <text evidence="1">The sequence shown here is derived from an EMBL/GenBank/DDBJ whole genome shotgun (WGS) entry which is preliminary data.</text>
</comment>
<gene>
    <name evidence="1" type="ORF">SDC9_73494</name>
</gene>
<accession>A0A644YF74</accession>
<dbReference type="EMBL" id="VSSQ01004879">
    <property type="protein sequence ID" value="MPM26989.1"/>
    <property type="molecule type" value="Genomic_DNA"/>
</dbReference>
<evidence type="ECO:0000313" key="1">
    <source>
        <dbReference type="EMBL" id="MPM26989.1"/>
    </source>
</evidence>
<organism evidence="1">
    <name type="scientific">bioreactor metagenome</name>
    <dbReference type="NCBI Taxonomy" id="1076179"/>
    <lineage>
        <taxon>unclassified sequences</taxon>
        <taxon>metagenomes</taxon>
        <taxon>ecological metagenomes</taxon>
    </lineage>
</organism>
<proteinExistence type="predicted"/>
<name>A0A644YF74_9ZZZZ</name>
<reference evidence="1" key="1">
    <citation type="submission" date="2019-08" db="EMBL/GenBank/DDBJ databases">
        <authorList>
            <person name="Kucharzyk K."/>
            <person name="Murdoch R.W."/>
            <person name="Higgins S."/>
            <person name="Loffler F."/>
        </authorList>
    </citation>
    <scope>NUCLEOTIDE SEQUENCE</scope>
</reference>